<organism evidence="1">
    <name type="scientific">Brassica campestris</name>
    <name type="common">Field mustard</name>
    <dbReference type="NCBI Taxonomy" id="3711"/>
    <lineage>
        <taxon>Eukaryota</taxon>
        <taxon>Viridiplantae</taxon>
        <taxon>Streptophyta</taxon>
        <taxon>Embryophyta</taxon>
        <taxon>Tracheophyta</taxon>
        <taxon>Spermatophyta</taxon>
        <taxon>Magnoliopsida</taxon>
        <taxon>eudicotyledons</taxon>
        <taxon>Gunneridae</taxon>
        <taxon>Pentapetalae</taxon>
        <taxon>rosids</taxon>
        <taxon>malvids</taxon>
        <taxon>Brassicales</taxon>
        <taxon>Brassicaceae</taxon>
        <taxon>Brassiceae</taxon>
        <taxon>Brassica</taxon>
    </lineage>
</organism>
<gene>
    <name evidence="1" type="ORF">BRAA05T20181Z</name>
</gene>
<reference evidence="1" key="1">
    <citation type="submission" date="2018-11" db="EMBL/GenBank/DDBJ databases">
        <authorList>
            <consortium name="Genoscope - CEA"/>
            <person name="William W."/>
        </authorList>
    </citation>
    <scope>NUCLEOTIDE SEQUENCE</scope>
</reference>
<protein>
    <submittedName>
        <fullName evidence="1">Uncharacterized protein</fullName>
    </submittedName>
</protein>
<name>A0A3P5YRS0_BRACM</name>
<evidence type="ECO:0000313" key="1">
    <source>
        <dbReference type="EMBL" id="VDC70467.1"/>
    </source>
</evidence>
<accession>A0A3P5YRS0</accession>
<dbReference type="AlphaFoldDB" id="A0A3P5YRS0"/>
<sequence length="40" mass="4634">MKVDVYEEKLVSSSNSEDQRNIPFQMYSIKGIDWIASGHM</sequence>
<proteinExistence type="predicted"/>
<dbReference type="EMBL" id="LR031570">
    <property type="protein sequence ID" value="VDC70467.1"/>
    <property type="molecule type" value="Genomic_DNA"/>
</dbReference>